<reference evidence="2" key="1">
    <citation type="journal article" date="2014" name="Front. Microbiol.">
        <title>High frequency of phylogenetically diverse reductive dehalogenase-homologous genes in deep subseafloor sedimentary metagenomes.</title>
        <authorList>
            <person name="Kawai M."/>
            <person name="Futagami T."/>
            <person name="Toyoda A."/>
            <person name="Takaki Y."/>
            <person name="Nishi S."/>
            <person name="Hori S."/>
            <person name="Arai W."/>
            <person name="Tsubouchi T."/>
            <person name="Morono Y."/>
            <person name="Uchiyama I."/>
            <person name="Ito T."/>
            <person name="Fujiyama A."/>
            <person name="Inagaki F."/>
            <person name="Takami H."/>
        </authorList>
    </citation>
    <scope>NUCLEOTIDE SEQUENCE</scope>
    <source>
        <strain evidence="2">Expedition CK06-06</strain>
    </source>
</reference>
<dbReference type="InterPro" id="IPR011006">
    <property type="entry name" value="CheY-like_superfamily"/>
</dbReference>
<dbReference type="SMART" id="SM00448">
    <property type="entry name" value="REC"/>
    <property type="match status" value="1"/>
</dbReference>
<dbReference type="Pfam" id="PF00072">
    <property type="entry name" value="Response_reg"/>
    <property type="match status" value="1"/>
</dbReference>
<sequence>AEDDRIDVMMFKRALEDLKITNPLIHLTDCKEALEYLKNEDNEKPWVVLADLNTPQMDGLEFLTAVKAHDALKQIIVIILSGSDDEEDIAESFRLGAAGYMVKPPDYKKLVEMLRTIHAYWTLSELPRESVVSQSDCPGSLQ</sequence>
<proteinExistence type="predicted"/>
<feature type="non-terminal residue" evidence="2">
    <location>
        <position position="1"/>
    </location>
</feature>
<evidence type="ECO:0000313" key="2">
    <source>
        <dbReference type="EMBL" id="GAF92513.1"/>
    </source>
</evidence>
<accession>X0TG56</accession>
<name>X0TG56_9ZZZZ</name>
<dbReference type="PROSITE" id="PS50110">
    <property type="entry name" value="RESPONSE_REGULATORY"/>
    <property type="match status" value="1"/>
</dbReference>
<dbReference type="SUPFAM" id="SSF52172">
    <property type="entry name" value="CheY-like"/>
    <property type="match status" value="1"/>
</dbReference>
<dbReference type="GO" id="GO:0000160">
    <property type="term" value="P:phosphorelay signal transduction system"/>
    <property type="evidence" value="ECO:0007669"/>
    <property type="project" value="InterPro"/>
</dbReference>
<organism evidence="2">
    <name type="scientific">marine sediment metagenome</name>
    <dbReference type="NCBI Taxonomy" id="412755"/>
    <lineage>
        <taxon>unclassified sequences</taxon>
        <taxon>metagenomes</taxon>
        <taxon>ecological metagenomes</taxon>
    </lineage>
</organism>
<dbReference type="AlphaFoldDB" id="X0TG56"/>
<dbReference type="PANTHER" id="PTHR44520">
    <property type="entry name" value="RESPONSE REGULATOR RCP1-RELATED"/>
    <property type="match status" value="1"/>
</dbReference>
<feature type="domain" description="Response regulatory" evidence="1">
    <location>
        <begin position="1"/>
        <end position="118"/>
    </location>
</feature>
<protein>
    <recommendedName>
        <fullName evidence="1">Response regulatory domain-containing protein</fullName>
    </recommendedName>
</protein>
<gene>
    <name evidence="2" type="ORF">S01H1_25820</name>
</gene>
<evidence type="ECO:0000259" key="1">
    <source>
        <dbReference type="PROSITE" id="PS50110"/>
    </source>
</evidence>
<dbReference type="InterPro" id="IPR052893">
    <property type="entry name" value="TCS_response_regulator"/>
</dbReference>
<dbReference type="PANTHER" id="PTHR44520:SF2">
    <property type="entry name" value="RESPONSE REGULATOR RCP1"/>
    <property type="match status" value="1"/>
</dbReference>
<dbReference type="EMBL" id="BARS01015621">
    <property type="protein sequence ID" value="GAF92513.1"/>
    <property type="molecule type" value="Genomic_DNA"/>
</dbReference>
<dbReference type="Gene3D" id="3.40.50.2300">
    <property type="match status" value="1"/>
</dbReference>
<comment type="caution">
    <text evidence="2">The sequence shown here is derived from an EMBL/GenBank/DDBJ whole genome shotgun (WGS) entry which is preliminary data.</text>
</comment>
<dbReference type="InterPro" id="IPR001789">
    <property type="entry name" value="Sig_transdc_resp-reg_receiver"/>
</dbReference>
<dbReference type="CDD" id="cd17557">
    <property type="entry name" value="REC_Rcp-like"/>
    <property type="match status" value="1"/>
</dbReference>